<keyword evidence="7 12" id="KW-1133">Transmembrane helix</keyword>
<dbReference type="InterPro" id="IPR013783">
    <property type="entry name" value="Ig-like_fold"/>
</dbReference>
<dbReference type="GO" id="GO:0016020">
    <property type="term" value="C:membrane"/>
    <property type="evidence" value="ECO:0007669"/>
    <property type="project" value="UniProtKB-SubCell"/>
</dbReference>
<evidence type="ECO:0000256" key="11">
    <source>
        <dbReference type="ARBA" id="ARBA00023319"/>
    </source>
</evidence>
<evidence type="ECO:0000259" key="13">
    <source>
        <dbReference type="Pfam" id="PF03921"/>
    </source>
</evidence>
<sequence>MGRSRGWWVWRRTCGSQASLGHQWDGVRLAQMHVQQGSTGTVPSRSCLELSGHKPPSFPQPLLARKTPAVSSGHLAFPSRGSPGDQAPENPPLASAVMGFGSHLSPGSPRLFPASPWVPLKMSPFDSWGLFMAFLALLCCPGSGKEAFEKPTWTKQLVVESGRSQVINCSASCTQPENSGLETTVSKKLLKEGAQWKLYEVNVSQDTILLCYFTCFGRQEIKRFNISVFSPPKQVLLTLQPTFVTVGTWFTIECRVPSVAPFETLTITLLRGSEILYNETLRGTTPSPQEAIVTHNTTALRKDGHHNFTCQAKMDLQSRGGHLIHRVSDPQVLEVYEPFQDSQMAIIIAVVSVLLFLFVASVLLCFVLGEHWRQRRTGSYMVQAVQRRLRWCYQAQLA</sequence>
<evidence type="ECO:0000256" key="12">
    <source>
        <dbReference type="SAM" id="Phobius"/>
    </source>
</evidence>
<dbReference type="InterPro" id="IPR036179">
    <property type="entry name" value="Ig-like_dom_sf"/>
</dbReference>
<dbReference type="PRINTS" id="PR01472">
    <property type="entry name" value="ICAMVCAM1"/>
</dbReference>
<keyword evidence="6" id="KW-0130">Cell adhesion</keyword>
<evidence type="ECO:0000256" key="8">
    <source>
        <dbReference type="ARBA" id="ARBA00023136"/>
    </source>
</evidence>
<evidence type="ECO:0000256" key="6">
    <source>
        <dbReference type="ARBA" id="ARBA00022889"/>
    </source>
</evidence>
<keyword evidence="10" id="KW-0325">Glycoprotein</keyword>
<keyword evidence="8 12" id="KW-0472">Membrane</keyword>
<evidence type="ECO:0000256" key="2">
    <source>
        <dbReference type="ARBA" id="ARBA00005925"/>
    </source>
</evidence>
<keyword evidence="3 12" id="KW-0812">Transmembrane</keyword>
<evidence type="ECO:0000256" key="10">
    <source>
        <dbReference type="ARBA" id="ARBA00023180"/>
    </source>
</evidence>
<keyword evidence="11" id="KW-0393">Immunoglobulin domain</keyword>
<comment type="similarity">
    <text evidence="2">Belongs to the immunoglobulin superfamily. ICAM family.</text>
</comment>
<keyword evidence="9" id="KW-1015">Disulfide bond</keyword>
<keyword evidence="5" id="KW-0677">Repeat</keyword>
<organism evidence="14 15">
    <name type="scientific">Sus scrofa</name>
    <name type="common">Pig</name>
    <dbReference type="NCBI Taxonomy" id="9823"/>
    <lineage>
        <taxon>Eukaryota</taxon>
        <taxon>Metazoa</taxon>
        <taxon>Chordata</taxon>
        <taxon>Craniata</taxon>
        <taxon>Vertebrata</taxon>
        <taxon>Euteleostomi</taxon>
        <taxon>Mammalia</taxon>
        <taxon>Eutheria</taxon>
        <taxon>Laurasiatheria</taxon>
        <taxon>Artiodactyla</taxon>
        <taxon>Suina</taxon>
        <taxon>Suidae</taxon>
        <taxon>Sus</taxon>
    </lineage>
</organism>
<name>A0A8D1NX44_PIG</name>
<proteinExistence type="inferred from homology"/>
<dbReference type="PANTHER" id="PTHR13771">
    <property type="entry name" value="INTERCELLULAR ADHESION MOLECULE"/>
    <property type="match status" value="1"/>
</dbReference>
<dbReference type="PANTHER" id="PTHR13771:SF3">
    <property type="entry name" value="INTERCELLULAR ADHESION MOLECULE 2"/>
    <property type="match status" value="1"/>
</dbReference>
<evidence type="ECO:0000256" key="7">
    <source>
        <dbReference type="ARBA" id="ARBA00022989"/>
    </source>
</evidence>
<dbReference type="Pfam" id="PF03921">
    <property type="entry name" value="ICAM_N"/>
    <property type="match status" value="1"/>
</dbReference>
<dbReference type="GO" id="GO:0005178">
    <property type="term" value="F:integrin binding"/>
    <property type="evidence" value="ECO:0007669"/>
    <property type="project" value="InterPro"/>
</dbReference>
<comment type="subcellular location">
    <subcellularLocation>
        <location evidence="1">Membrane</location>
        <topology evidence="1">Single-pass type I membrane protein</topology>
    </subcellularLocation>
</comment>
<feature type="domain" description="Intercellular adhesion molecule N-terminal" evidence="13">
    <location>
        <begin position="146"/>
        <end position="234"/>
    </location>
</feature>
<evidence type="ECO:0000313" key="14">
    <source>
        <dbReference type="Ensembl" id="ENSSSCP00050043431.1"/>
    </source>
</evidence>
<accession>A0A8D1NX44</accession>
<feature type="transmembrane region" description="Helical" evidence="12">
    <location>
        <begin position="344"/>
        <end position="369"/>
    </location>
</feature>
<evidence type="ECO:0000256" key="5">
    <source>
        <dbReference type="ARBA" id="ARBA00022737"/>
    </source>
</evidence>
<dbReference type="InterPro" id="IPR047012">
    <property type="entry name" value="ICAM_VCAM"/>
</dbReference>
<evidence type="ECO:0000256" key="9">
    <source>
        <dbReference type="ARBA" id="ARBA00023157"/>
    </source>
</evidence>
<reference evidence="14" key="1">
    <citation type="submission" date="2025-08" db="UniProtKB">
        <authorList>
            <consortium name="Ensembl"/>
        </authorList>
    </citation>
    <scope>IDENTIFICATION</scope>
</reference>
<evidence type="ECO:0000313" key="15">
    <source>
        <dbReference type="Proteomes" id="UP000694571"/>
    </source>
</evidence>
<dbReference type="InterPro" id="IPR013768">
    <property type="entry name" value="ICAM_N"/>
</dbReference>
<dbReference type="SUPFAM" id="SSF48726">
    <property type="entry name" value="Immunoglobulin"/>
    <property type="match status" value="2"/>
</dbReference>
<dbReference type="GO" id="GO:0098609">
    <property type="term" value="P:cell-cell adhesion"/>
    <property type="evidence" value="ECO:0007669"/>
    <property type="project" value="InterPro"/>
</dbReference>
<dbReference type="AlphaFoldDB" id="A0A8D1NX44"/>
<dbReference type="Proteomes" id="UP000694571">
    <property type="component" value="Unplaced"/>
</dbReference>
<protein>
    <recommendedName>
        <fullName evidence="13">Intercellular adhesion molecule N-terminal domain-containing protein</fullName>
    </recommendedName>
</protein>
<evidence type="ECO:0000256" key="3">
    <source>
        <dbReference type="ARBA" id="ARBA00022692"/>
    </source>
</evidence>
<evidence type="ECO:0000256" key="4">
    <source>
        <dbReference type="ARBA" id="ARBA00022729"/>
    </source>
</evidence>
<dbReference type="Ensembl" id="ENSSSCT00050100190.1">
    <property type="protein sequence ID" value="ENSSSCP00050043431.1"/>
    <property type="gene ID" value="ENSSSCG00050073319.1"/>
</dbReference>
<dbReference type="FunFam" id="2.60.40.10:FF:000194">
    <property type="entry name" value="Intercellular adhesion molecule 1"/>
    <property type="match status" value="1"/>
</dbReference>
<evidence type="ECO:0000256" key="1">
    <source>
        <dbReference type="ARBA" id="ARBA00004479"/>
    </source>
</evidence>
<dbReference type="FunFam" id="2.60.40.10:FF:000338">
    <property type="entry name" value="intercellular adhesion molecule 5"/>
    <property type="match status" value="1"/>
</dbReference>
<keyword evidence="4" id="KW-0732">Signal</keyword>
<dbReference type="Gene3D" id="2.60.40.10">
    <property type="entry name" value="Immunoglobulins"/>
    <property type="match status" value="2"/>
</dbReference>
<dbReference type="InterPro" id="IPR003987">
    <property type="entry name" value="ICAM_VCAM_N"/>
</dbReference>